<dbReference type="InterPro" id="IPR011037">
    <property type="entry name" value="Pyrv_Knase-like_insert_dom_sf"/>
</dbReference>
<proteinExistence type="predicted"/>
<dbReference type="GO" id="GO:0030170">
    <property type="term" value="F:pyridoxal phosphate binding"/>
    <property type="evidence" value="ECO:0007669"/>
    <property type="project" value="InterPro"/>
</dbReference>
<dbReference type="SUPFAM" id="SSF50800">
    <property type="entry name" value="PK beta-barrel domain-like"/>
    <property type="match status" value="1"/>
</dbReference>
<dbReference type="AlphaFoldDB" id="A0AAU7UEK8"/>
<reference evidence="3" key="1">
    <citation type="submission" date="2024-06" db="EMBL/GenBank/DDBJ databases">
        <title>Draft Genome Sequence of Deinococcus sonorensis Type Strain KR-87, a Biofilm Producing Representative of the Genus Deinococcus.</title>
        <authorList>
            <person name="Boren L.S."/>
            <person name="Grosso R.A."/>
            <person name="Hugenberg-Cox A.N."/>
            <person name="Hill J.T.E."/>
            <person name="Albert C.M."/>
            <person name="Tuohy J.M."/>
        </authorList>
    </citation>
    <scope>NUCLEOTIDE SEQUENCE</scope>
    <source>
        <strain evidence="3">KR-87</strain>
    </source>
</reference>
<evidence type="ECO:0000313" key="3">
    <source>
        <dbReference type="EMBL" id="XBV86612.1"/>
    </source>
</evidence>
<evidence type="ECO:0000259" key="2">
    <source>
        <dbReference type="PROSITE" id="PS51340"/>
    </source>
</evidence>
<dbReference type="PANTHER" id="PTHR36930:SF1">
    <property type="entry name" value="MOSC DOMAIN-CONTAINING PROTEIN"/>
    <property type="match status" value="1"/>
</dbReference>
<accession>A0AAU7UEK8</accession>
<evidence type="ECO:0000256" key="1">
    <source>
        <dbReference type="SAM" id="MobiDB-lite"/>
    </source>
</evidence>
<dbReference type="PANTHER" id="PTHR36930">
    <property type="entry name" value="METAL-SULFUR CLUSTER BIOSYNTHESIS PROTEINS YUAD-RELATED"/>
    <property type="match status" value="1"/>
</dbReference>
<dbReference type="RefSeq" id="WP_350244687.1">
    <property type="nucleotide sequence ID" value="NZ_CP158299.1"/>
</dbReference>
<dbReference type="Gene3D" id="2.40.33.20">
    <property type="entry name" value="PK beta-barrel domain-like"/>
    <property type="match status" value="1"/>
</dbReference>
<feature type="compositionally biased region" description="Pro residues" evidence="1">
    <location>
        <begin position="64"/>
        <end position="77"/>
    </location>
</feature>
<dbReference type="EMBL" id="CP158299">
    <property type="protein sequence ID" value="XBV86612.1"/>
    <property type="molecule type" value="Genomic_DNA"/>
</dbReference>
<dbReference type="GO" id="GO:0003824">
    <property type="term" value="F:catalytic activity"/>
    <property type="evidence" value="ECO:0007669"/>
    <property type="project" value="InterPro"/>
</dbReference>
<protein>
    <submittedName>
        <fullName evidence="3">MOSC domain-containing protein</fullName>
    </submittedName>
</protein>
<name>A0AAU7UEK8_9DEIO</name>
<dbReference type="KEGG" id="dsc:ABOD76_09970"/>
<dbReference type="InterPro" id="IPR005302">
    <property type="entry name" value="MoCF_Sase_C"/>
</dbReference>
<dbReference type="GO" id="GO:0030151">
    <property type="term" value="F:molybdenum ion binding"/>
    <property type="evidence" value="ECO:0007669"/>
    <property type="project" value="InterPro"/>
</dbReference>
<dbReference type="InterPro" id="IPR052716">
    <property type="entry name" value="MOSC_domain"/>
</dbReference>
<dbReference type="PROSITE" id="PS51340">
    <property type="entry name" value="MOSC"/>
    <property type="match status" value="1"/>
</dbReference>
<feature type="region of interest" description="Disordered" evidence="1">
    <location>
        <begin position="44"/>
        <end position="81"/>
    </location>
</feature>
<feature type="domain" description="MOSC" evidence="2">
    <location>
        <begin position="31"/>
        <end position="185"/>
    </location>
</feature>
<organism evidence="3">
    <name type="scientific">Deinococcus sonorensis KR-87</name>
    <dbReference type="NCBI Taxonomy" id="694439"/>
    <lineage>
        <taxon>Bacteria</taxon>
        <taxon>Thermotogati</taxon>
        <taxon>Deinococcota</taxon>
        <taxon>Deinococci</taxon>
        <taxon>Deinococcales</taxon>
        <taxon>Deinococcaceae</taxon>
        <taxon>Deinococcus</taxon>
    </lineage>
</organism>
<dbReference type="Pfam" id="PF03473">
    <property type="entry name" value="MOSC"/>
    <property type="match status" value="1"/>
</dbReference>
<sequence length="185" mass="19904">MLTMQELRAHLPRAGRVDWLGLRTVRRGPMLALDEAELRAGLGVVGDHGKQEPPRLKALTGQPGEPPGRWPASPPLPGGQGKRQVTLIQAEHLPVIAALCGLDAVTPELLRRNIVVAGIPLLALKDRRFRIGEVVLEGTGECHPCSRMEENLGPGGYNAVRGHGGLTARVLQGGRIRLHDPVEPL</sequence>
<gene>
    <name evidence="3" type="ORF">ABOD76_09970</name>
</gene>